<dbReference type="Proteomes" id="UP000828390">
    <property type="component" value="Unassembled WGS sequence"/>
</dbReference>
<comment type="caution">
    <text evidence="1">The sequence shown here is derived from an EMBL/GenBank/DDBJ whole genome shotgun (WGS) entry which is preliminary data.</text>
</comment>
<proteinExistence type="predicted"/>
<sequence>MSLLPGFIQLGYLQSTSGLHTVRVSTVFFRVWYSSGYLHSTFGLDTARSLLRRRTLTPVLSSGSGH</sequence>
<reference evidence="1" key="2">
    <citation type="submission" date="2020-11" db="EMBL/GenBank/DDBJ databases">
        <authorList>
            <person name="McCartney M.A."/>
            <person name="Auch B."/>
            <person name="Kono T."/>
            <person name="Mallez S."/>
            <person name="Becker A."/>
            <person name="Gohl D.M."/>
            <person name="Silverstein K.A.T."/>
            <person name="Koren S."/>
            <person name="Bechman K.B."/>
            <person name="Herman A."/>
            <person name="Abrahante J.E."/>
            <person name="Garbe J."/>
        </authorList>
    </citation>
    <scope>NUCLEOTIDE SEQUENCE</scope>
    <source>
        <strain evidence="1">Duluth1</strain>
        <tissue evidence="1">Whole animal</tissue>
    </source>
</reference>
<keyword evidence="2" id="KW-1185">Reference proteome</keyword>
<name>A0A9D4FQM8_DREPO</name>
<dbReference type="EMBL" id="JAIWYP010000007">
    <property type="protein sequence ID" value="KAH3801929.1"/>
    <property type="molecule type" value="Genomic_DNA"/>
</dbReference>
<evidence type="ECO:0000313" key="2">
    <source>
        <dbReference type="Proteomes" id="UP000828390"/>
    </source>
</evidence>
<organism evidence="1 2">
    <name type="scientific">Dreissena polymorpha</name>
    <name type="common">Zebra mussel</name>
    <name type="synonym">Mytilus polymorpha</name>
    <dbReference type="NCBI Taxonomy" id="45954"/>
    <lineage>
        <taxon>Eukaryota</taxon>
        <taxon>Metazoa</taxon>
        <taxon>Spiralia</taxon>
        <taxon>Lophotrochozoa</taxon>
        <taxon>Mollusca</taxon>
        <taxon>Bivalvia</taxon>
        <taxon>Autobranchia</taxon>
        <taxon>Heteroconchia</taxon>
        <taxon>Euheterodonta</taxon>
        <taxon>Imparidentia</taxon>
        <taxon>Neoheterodontei</taxon>
        <taxon>Myida</taxon>
        <taxon>Dreissenoidea</taxon>
        <taxon>Dreissenidae</taxon>
        <taxon>Dreissena</taxon>
    </lineage>
</organism>
<evidence type="ECO:0000313" key="1">
    <source>
        <dbReference type="EMBL" id="KAH3801929.1"/>
    </source>
</evidence>
<gene>
    <name evidence="1" type="ORF">DPMN_155591</name>
</gene>
<protein>
    <submittedName>
        <fullName evidence="1">Uncharacterized protein</fullName>
    </submittedName>
</protein>
<reference evidence="1" key="1">
    <citation type="journal article" date="2019" name="bioRxiv">
        <title>The Genome of the Zebra Mussel, Dreissena polymorpha: A Resource for Invasive Species Research.</title>
        <authorList>
            <person name="McCartney M.A."/>
            <person name="Auch B."/>
            <person name="Kono T."/>
            <person name="Mallez S."/>
            <person name="Zhang Y."/>
            <person name="Obille A."/>
            <person name="Becker A."/>
            <person name="Abrahante J.E."/>
            <person name="Garbe J."/>
            <person name="Badalamenti J.P."/>
            <person name="Herman A."/>
            <person name="Mangelson H."/>
            <person name="Liachko I."/>
            <person name="Sullivan S."/>
            <person name="Sone E.D."/>
            <person name="Koren S."/>
            <person name="Silverstein K.A.T."/>
            <person name="Beckman K.B."/>
            <person name="Gohl D.M."/>
        </authorList>
    </citation>
    <scope>NUCLEOTIDE SEQUENCE</scope>
    <source>
        <strain evidence="1">Duluth1</strain>
        <tissue evidence="1">Whole animal</tissue>
    </source>
</reference>
<dbReference type="AlphaFoldDB" id="A0A9D4FQM8"/>
<accession>A0A9D4FQM8</accession>